<evidence type="ECO:0000313" key="1">
    <source>
        <dbReference type="EMBL" id="KAJ0105696.1"/>
    </source>
</evidence>
<proteinExistence type="predicted"/>
<organism evidence="1 2">
    <name type="scientific">Pistacia atlantica</name>
    <dbReference type="NCBI Taxonomy" id="434234"/>
    <lineage>
        <taxon>Eukaryota</taxon>
        <taxon>Viridiplantae</taxon>
        <taxon>Streptophyta</taxon>
        <taxon>Embryophyta</taxon>
        <taxon>Tracheophyta</taxon>
        <taxon>Spermatophyta</taxon>
        <taxon>Magnoliopsida</taxon>
        <taxon>eudicotyledons</taxon>
        <taxon>Gunneridae</taxon>
        <taxon>Pentapetalae</taxon>
        <taxon>rosids</taxon>
        <taxon>malvids</taxon>
        <taxon>Sapindales</taxon>
        <taxon>Anacardiaceae</taxon>
        <taxon>Pistacia</taxon>
    </lineage>
</organism>
<gene>
    <name evidence="1" type="ORF">Patl1_18212</name>
</gene>
<reference evidence="2" key="1">
    <citation type="journal article" date="2023" name="G3 (Bethesda)">
        <title>Genome assembly and association tests identify interacting loci associated with vigor, precocity, and sex in interspecific pistachio rootstocks.</title>
        <authorList>
            <person name="Palmer W."/>
            <person name="Jacygrad E."/>
            <person name="Sagayaradj S."/>
            <person name="Cavanaugh K."/>
            <person name="Han R."/>
            <person name="Bertier L."/>
            <person name="Beede B."/>
            <person name="Kafkas S."/>
            <person name="Golino D."/>
            <person name="Preece J."/>
            <person name="Michelmore R."/>
        </authorList>
    </citation>
    <scope>NUCLEOTIDE SEQUENCE [LARGE SCALE GENOMIC DNA]</scope>
</reference>
<dbReference type="Proteomes" id="UP001164250">
    <property type="component" value="Chromosome 2"/>
</dbReference>
<keyword evidence="2" id="KW-1185">Reference proteome</keyword>
<dbReference type="EMBL" id="CM047898">
    <property type="protein sequence ID" value="KAJ0105696.1"/>
    <property type="molecule type" value="Genomic_DNA"/>
</dbReference>
<comment type="caution">
    <text evidence="1">The sequence shown here is derived from an EMBL/GenBank/DDBJ whole genome shotgun (WGS) entry which is preliminary data.</text>
</comment>
<protein>
    <submittedName>
        <fullName evidence="1">Uncharacterized protein</fullName>
    </submittedName>
</protein>
<sequence>MLESLLSLFQGPIIWGLVMAANIATPEWLNIAKAAAIRRASINYPPMVSHFQLLYDLAIALHSSPSQLSYFLKCRVPIAISAKPRSSRLKDKKKDEGETLVKELFVQDVAHNSELLHILGKGSSIVLLPESSSDILGVNPRMALGLCSYKEAVKTSRDLVSSDFMLGKNNGIKPGKGFYSVKGKFTALCERNSLLNGADNICTWTSHMLSTKNEGEETIQGDRLSDQRLFSCATCGILSFSCVAVIQPREPTARYLMSSDCSFFNDWIVGSGVTSDGCNVAGVDAITSELNSRPRWTGKSTTHSLYDVPVRSFHQIQMVDQSNGMVSDTEIKRETSALGLLAMTYGNSSDSEEDQVKPDVSVDIDETSMTKCSPEQKYEQDFHGDATGCHSLSLTRVDGQDEAPLQAIDCFGVPGFRRDNFKDRSPQGSVCSVEFETDNPDFSKSNDLNGLFGGTMTVSHASNFSPDFHGADNMEFSKAIVPAKNTDMPFTPRSDEDSSRMHVFCLEHAVEVEQQLRSIGGVHIMLLCHPEYPKIVAKAKLVAEELGINFLWNDISFRNATKEDEERIHLALDSEDALPGNGDWAVKLGINLFYSANLSRSPLYTKQMPYNSVIYNAFGRNSPASSPTTCSYGRRSGRQRKFVAGKWCGKVWMSNQVHPFLTQQESEDQEQEKERSFRGWATVDENFEIKSESTCPTEFTSVTRKLSKKRKILAQSRSMKKVKCIDTEDAGSDDSQDDDSHLQQRRVLRRKQTSIMEGEDGSSYDSPEDNTHQQKQTFPRRKQAKRIDREVEVLNDLLKNSLKQYRRLPKSKQAKFIARDDLPEETSLKQYRRIPRSKQAKYIEREDAVSDDYLEDIARKQHKRNPRTKQAKRIGREEAVSDGSVEDGSHKLEHRRISKSKQAKYIGREDAVSDDSLEDKSQLQRKRIPKSKQTECMEREDAVSDDSLEDNSRQLHRRILNSKLAKWIEREDAVSDDSMEDNSHRLYGRIPKSKQAKWIEREDAVSEDSLEHKFHKQHRRTPRDKQAKCMEVEDTASYDSAEDDSQQLRRNPRGKKTKLIEREDAMLYDSVADNSHRQPGRILRSKQVKTEMLRKMKQETPWTMKPWKTKFDEARDPSANETRDY</sequence>
<accession>A0ACC1C0P9</accession>
<name>A0ACC1C0P9_9ROSI</name>
<evidence type="ECO:0000313" key="2">
    <source>
        <dbReference type="Proteomes" id="UP001164250"/>
    </source>
</evidence>